<proteinExistence type="predicted"/>
<evidence type="ECO:0000313" key="3">
    <source>
        <dbReference type="Proteomes" id="UP000241462"/>
    </source>
</evidence>
<feature type="region of interest" description="Disordered" evidence="1">
    <location>
        <begin position="13"/>
        <end position="35"/>
    </location>
</feature>
<dbReference type="Proteomes" id="UP000241462">
    <property type="component" value="Unassembled WGS sequence"/>
</dbReference>
<feature type="region of interest" description="Disordered" evidence="1">
    <location>
        <begin position="542"/>
        <end position="562"/>
    </location>
</feature>
<feature type="region of interest" description="Disordered" evidence="1">
    <location>
        <begin position="201"/>
        <end position="231"/>
    </location>
</feature>
<reference evidence="2 3" key="1">
    <citation type="journal article" date="2018" name="Mycol. Prog.">
        <title>Coniella lustricola, a new species from submerged detritus.</title>
        <authorList>
            <person name="Raudabaugh D.B."/>
            <person name="Iturriaga T."/>
            <person name="Carver A."/>
            <person name="Mondo S."/>
            <person name="Pangilinan J."/>
            <person name="Lipzen A."/>
            <person name="He G."/>
            <person name="Amirebrahimi M."/>
            <person name="Grigoriev I.V."/>
            <person name="Miller A.N."/>
        </authorList>
    </citation>
    <scope>NUCLEOTIDE SEQUENCE [LARGE SCALE GENOMIC DNA]</scope>
    <source>
        <strain evidence="2 3">B22-T-1</strain>
    </source>
</reference>
<dbReference type="EMBL" id="KZ678385">
    <property type="protein sequence ID" value="PSR99238.1"/>
    <property type="molecule type" value="Genomic_DNA"/>
</dbReference>
<evidence type="ECO:0000256" key="1">
    <source>
        <dbReference type="SAM" id="MobiDB-lite"/>
    </source>
</evidence>
<gene>
    <name evidence="2" type="ORF">BD289DRAFT_479616</name>
</gene>
<dbReference type="OrthoDB" id="3437384at2759"/>
<feature type="region of interest" description="Disordered" evidence="1">
    <location>
        <begin position="677"/>
        <end position="702"/>
    </location>
</feature>
<keyword evidence="3" id="KW-1185">Reference proteome</keyword>
<accession>A0A2T3AIK1</accession>
<feature type="compositionally biased region" description="Polar residues" evidence="1">
    <location>
        <begin position="208"/>
        <end position="225"/>
    </location>
</feature>
<evidence type="ECO:0000313" key="2">
    <source>
        <dbReference type="EMBL" id="PSR99238.1"/>
    </source>
</evidence>
<name>A0A2T3AIK1_9PEZI</name>
<dbReference type="AlphaFoldDB" id="A0A2T3AIK1"/>
<protein>
    <submittedName>
        <fullName evidence="2">Uncharacterized protein</fullName>
    </submittedName>
</protein>
<organism evidence="2 3">
    <name type="scientific">Coniella lustricola</name>
    <dbReference type="NCBI Taxonomy" id="2025994"/>
    <lineage>
        <taxon>Eukaryota</taxon>
        <taxon>Fungi</taxon>
        <taxon>Dikarya</taxon>
        <taxon>Ascomycota</taxon>
        <taxon>Pezizomycotina</taxon>
        <taxon>Sordariomycetes</taxon>
        <taxon>Sordariomycetidae</taxon>
        <taxon>Diaporthales</taxon>
        <taxon>Schizoparmaceae</taxon>
        <taxon>Coniella</taxon>
    </lineage>
</organism>
<dbReference type="InParanoid" id="A0A2T3AIK1"/>
<feature type="compositionally biased region" description="Low complexity" evidence="1">
    <location>
        <begin position="677"/>
        <end position="701"/>
    </location>
</feature>
<sequence>MRLICCCSQLRSKAAPTGGEQPLDTSPSSRPAARLPRLSVTDMAAHSLVSTPDRSSLTDPLPGASVAALVQPGVLVADESDDEDGEQTNLESSKINPLSVLEAVKTRIRRHLSQDRLFCQNETREQSAHRAEVKRLMHKRIRDELQTDSSEAVAETSTPPRVICRIATPLSNGPRDTIEFTMESNTERGLTATKALCHSLGSAEGEDQASSKAVMNQTSAQSAQEDGSPAVARAPVASKFCEVLNGQGEAGMEKSLKPLMISNSHLSIGMEAYHVDGHGTDIPRDQQHAEDGLSRDNLEVPAKNHVYSLSAHETSLSHFDKSVIPRRRRGFSSSEDGDETAEIWKRALEADSMARCGRRSVSNHTTVAQYELRQGRGHDQALPALKIDAPRTQTSSNSQEHSLTSNAVVKQEDDEVFRRSLEKSNNMLEDWSRQLNSPRPALGRENFALPSLCQPFIMTRRTPPASWSGFPSESRAARNAMAGEVDQVKSRDFAVVGLSHLGETIWITDKSSAHPKLRTNTRSFSDRFTQPFQKLGLSRLWAGRPRTPPKDKSIRGARRSSIRTSSDLEYPELEILPNVGGYEELRVIKEELNELRGLYTAAQSIPDPETVTLTRASLPKPLMPSLTQQDCSHEVEVPKAADVFAYRGTDASHPIFDFGCTSAPTIEIADPGITHCSSSSSQPFHSLQSSASSPRSLTPQSVLRRGMAVSHSKVTFDGGTLRNGTIPSLHTAATARGRRWDMWADEFNCRPASSQSSPY</sequence>